<sequence length="194" mass="21430">MTASISASTDAGALGAIIAESFADDPVNSWVFQNKKALEPFFTAVATKLYVKHGFCHIHDDGLGAALWLSDKTRKHIPLWNSLDILANIIRYSGFSALKRGMMLDAAMDKVRPVQPHYYLFAIGAVPEAQGRGVGSALLREGLRLADADEMPVYLESSKKNNVPFYQRFGFEVMDTLEPGADCPPLWPMWRPAK</sequence>
<dbReference type="CDD" id="cd04301">
    <property type="entry name" value="NAT_SF"/>
    <property type="match status" value="1"/>
</dbReference>
<evidence type="ECO:0000313" key="2">
    <source>
        <dbReference type="EMBL" id="GHF19472.1"/>
    </source>
</evidence>
<dbReference type="EMBL" id="BNCI01000001">
    <property type="protein sequence ID" value="GHF19472.1"/>
    <property type="molecule type" value="Genomic_DNA"/>
</dbReference>
<reference evidence="2" key="1">
    <citation type="journal article" date="2014" name="Int. J. Syst. Evol. Microbiol.">
        <title>Complete genome sequence of Corynebacterium casei LMG S-19264T (=DSM 44701T), isolated from a smear-ripened cheese.</title>
        <authorList>
            <consortium name="US DOE Joint Genome Institute (JGI-PGF)"/>
            <person name="Walter F."/>
            <person name="Albersmeier A."/>
            <person name="Kalinowski J."/>
            <person name="Ruckert C."/>
        </authorList>
    </citation>
    <scope>NUCLEOTIDE SEQUENCE</scope>
    <source>
        <strain evidence="2">KCTC 42590</strain>
    </source>
</reference>
<comment type="caution">
    <text evidence="2">The sequence shown here is derived from an EMBL/GenBank/DDBJ whole genome shotgun (WGS) entry which is preliminary data.</text>
</comment>
<dbReference type="Gene3D" id="3.40.630.30">
    <property type="match status" value="1"/>
</dbReference>
<dbReference type="RefSeq" id="WP_191250966.1">
    <property type="nucleotide sequence ID" value="NZ_BNCI01000001.1"/>
</dbReference>
<feature type="domain" description="N-acetyltransferase" evidence="1">
    <location>
        <begin position="111"/>
        <end position="194"/>
    </location>
</feature>
<dbReference type="Pfam" id="PF13508">
    <property type="entry name" value="Acetyltransf_7"/>
    <property type="match status" value="1"/>
</dbReference>
<dbReference type="Proteomes" id="UP000630923">
    <property type="component" value="Unassembled WGS sequence"/>
</dbReference>
<evidence type="ECO:0000313" key="3">
    <source>
        <dbReference type="Proteomes" id="UP000630923"/>
    </source>
</evidence>
<gene>
    <name evidence="2" type="ORF">GCM10017044_12660</name>
</gene>
<dbReference type="PANTHER" id="PTHR42791">
    <property type="entry name" value="GNAT FAMILY ACETYLTRANSFERASE"/>
    <property type="match status" value="1"/>
</dbReference>
<dbReference type="InterPro" id="IPR016181">
    <property type="entry name" value="Acyl_CoA_acyltransferase"/>
</dbReference>
<protein>
    <submittedName>
        <fullName evidence="2">GCN5-like N-acetyltransferase</fullName>
    </submittedName>
</protein>
<dbReference type="PANTHER" id="PTHR42791:SF1">
    <property type="entry name" value="N-ACETYLTRANSFERASE DOMAIN-CONTAINING PROTEIN"/>
    <property type="match status" value="1"/>
</dbReference>
<proteinExistence type="predicted"/>
<dbReference type="PROSITE" id="PS51186">
    <property type="entry name" value="GNAT"/>
    <property type="match status" value="1"/>
</dbReference>
<name>A0A919E7A9_9PROT</name>
<evidence type="ECO:0000259" key="1">
    <source>
        <dbReference type="PROSITE" id="PS51186"/>
    </source>
</evidence>
<dbReference type="AlphaFoldDB" id="A0A919E7A9"/>
<organism evidence="2 3">
    <name type="scientific">Kordiimonas sediminis</name>
    <dbReference type="NCBI Taxonomy" id="1735581"/>
    <lineage>
        <taxon>Bacteria</taxon>
        <taxon>Pseudomonadati</taxon>
        <taxon>Pseudomonadota</taxon>
        <taxon>Alphaproteobacteria</taxon>
        <taxon>Kordiimonadales</taxon>
        <taxon>Kordiimonadaceae</taxon>
        <taxon>Kordiimonas</taxon>
    </lineage>
</organism>
<keyword evidence="3" id="KW-1185">Reference proteome</keyword>
<dbReference type="InterPro" id="IPR052523">
    <property type="entry name" value="Trichothecene_AcTrans"/>
</dbReference>
<reference evidence="2" key="2">
    <citation type="submission" date="2020-09" db="EMBL/GenBank/DDBJ databases">
        <authorList>
            <person name="Sun Q."/>
            <person name="Kim S."/>
        </authorList>
    </citation>
    <scope>NUCLEOTIDE SEQUENCE</scope>
    <source>
        <strain evidence="2">KCTC 42590</strain>
    </source>
</reference>
<accession>A0A919E7A9</accession>
<dbReference type="GO" id="GO:0016747">
    <property type="term" value="F:acyltransferase activity, transferring groups other than amino-acyl groups"/>
    <property type="evidence" value="ECO:0007669"/>
    <property type="project" value="InterPro"/>
</dbReference>
<dbReference type="InterPro" id="IPR000182">
    <property type="entry name" value="GNAT_dom"/>
</dbReference>
<dbReference type="SUPFAM" id="SSF55729">
    <property type="entry name" value="Acyl-CoA N-acyltransferases (Nat)"/>
    <property type="match status" value="1"/>
</dbReference>